<dbReference type="PROSITE" id="PS00463">
    <property type="entry name" value="ZN2_CY6_FUNGAL_1"/>
    <property type="match status" value="1"/>
</dbReference>
<dbReference type="AlphaFoldDB" id="A0A428SL64"/>
<dbReference type="InterPro" id="IPR001138">
    <property type="entry name" value="Zn2Cys6_DnaBD"/>
</dbReference>
<feature type="region of interest" description="Disordered" evidence="3">
    <location>
        <begin position="95"/>
        <end position="123"/>
    </location>
</feature>
<gene>
    <name evidence="5" type="ORF">CDV31_015657</name>
</gene>
<comment type="subcellular location">
    <subcellularLocation>
        <location evidence="1">Nucleus</location>
    </subcellularLocation>
</comment>
<protein>
    <recommendedName>
        <fullName evidence="4">Zn(2)-C6 fungal-type domain-containing protein</fullName>
    </recommendedName>
</protein>
<dbReference type="CDD" id="cd12148">
    <property type="entry name" value="fungal_TF_MHR"/>
    <property type="match status" value="1"/>
</dbReference>
<dbReference type="SMART" id="SM00066">
    <property type="entry name" value="GAL4"/>
    <property type="match status" value="1"/>
</dbReference>
<evidence type="ECO:0000256" key="3">
    <source>
        <dbReference type="SAM" id="MobiDB-lite"/>
    </source>
</evidence>
<sequence>MSSRPSPRVSQRQPKACKECTRRKIRCDKQNPCTACVQRSKTCTREIVRVSRADTVHRQELAFLKSLAESLESSRDADSAIASIYERISLLEHGSPSTVTSVPASSPSSDRDQSTPTAAASAATTAILPEASQCPTNASFISEHDQDKHASKIRSMEFLAWGRQTETCFPHRRCQCRSGRPYAQMASINADPGWSGIQKTPYQLPQMARIPEDQAKLLVHFHLNQIQWHHNVFHAPTFLAQCEEYWADGTVHHPLWIALYLSVMSVSLWTALNATSLTSQLGLDEAMVGRLFRAMVQVLNDQCFMENLSLFSIQAIVLSTRIAHNLDFSDFNAILVGAAIRIAHCLGLHMIPDTREARVTDNTDQWYAVVEAEVGRRCWMQLVIQDYFQIPFTQTYVINPAHCITERPSNCHDEDMLVLDDQIPTINSYIRTLGRIASLIPATLDEMGPAKSRLTLFQAHRKILSLEAAFNDAMNKTPKFFFRDYTSNDTSPSWLPVARRSLAISASDKIIMIHRPILFHSFREPALARSRRICTSAAMTILREHEAVFAEKCTPLWTHSAFCVTAAIVLGLELLFRDAHMDQNAIKLRSTLANTAVRLRGCKCDVIAARGAALIATMLNVEEQLVLRLMRQPVQESSSARALQLELVEGMIESNEILAQFLTLSVGHTPSSPSHVDNTQQIDGLDDLWLAQNSFVEGDSQELAHWIQQLEYPFADLQ</sequence>
<evidence type="ECO:0000259" key="4">
    <source>
        <dbReference type="PROSITE" id="PS50048"/>
    </source>
</evidence>
<dbReference type="EMBL" id="NIZV01000426">
    <property type="protein sequence ID" value="RSL90560.1"/>
    <property type="molecule type" value="Genomic_DNA"/>
</dbReference>
<proteinExistence type="predicted"/>
<evidence type="ECO:0000256" key="2">
    <source>
        <dbReference type="ARBA" id="ARBA00023242"/>
    </source>
</evidence>
<dbReference type="CDD" id="cd00067">
    <property type="entry name" value="GAL4"/>
    <property type="match status" value="1"/>
</dbReference>
<dbReference type="Proteomes" id="UP000288429">
    <property type="component" value="Unassembled WGS sequence"/>
</dbReference>
<organism evidence="5 6">
    <name type="scientific">Fusarium ambrosium</name>
    <dbReference type="NCBI Taxonomy" id="131363"/>
    <lineage>
        <taxon>Eukaryota</taxon>
        <taxon>Fungi</taxon>
        <taxon>Dikarya</taxon>
        <taxon>Ascomycota</taxon>
        <taxon>Pezizomycotina</taxon>
        <taxon>Sordariomycetes</taxon>
        <taxon>Hypocreomycetidae</taxon>
        <taxon>Hypocreales</taxon>
        <taxon>Nectriaceae</taxon>
        <taxon>Fusarium</taxon>
        <taxon>Fusarium solani species complex</taxon>
    </lineage>
</organism>
<reference evidence="5 6" key="1">
    <citation type="submission" date="2017-06" db="EMBL/GenBank/DDBJ databases">
        <title>Cmopartive genomic analysis of Ambrosia Fusariam Clade fungi.</title>
        <authorList>
            <person name="Stajich J.E."/>
            <person name="Carrillo J."/>
            <person name="Kijimoto T."/>
            <person name="Eskalen A."/>
            <person name="O'Donnell K."/>
            <person name="Kasson M."/>
        </authorList>
    </citation>
    <scope>NUCLEOTIDE SEQUENCE [LARGE SCALE GENOMIC DNA]</scope>
    <source>
        <strain evidence="5 6">NRRL 20438</strain>
    </source>
</reference>
<dbReference type="InterPro" id="IPR036864">
    <property type="entry name" value="Zn2-C6_fun-type_DNA-bd_sf"/>
</dbReference>
<dbReference type="GO" id="GO:0000981">
    <property type="term" value="F:DNA-binding transcription factor activity, RNA polymerase II-specific"/>
    <property type="evidence" value="ECO:0007669"/>
    <property type="project" value="InterPro"/>
</dbReference>
<comment type="caution">
    <text evidence="5">The sequence shown here is derived from an EMBL/GenBank/DDBJ whole genome shotgun (WGS) entry which is preliminary data.</text>
</comment>
<accession>A0A428SL64</accession>
<dbReference type="PROSITE" id="PS50048">
    <property type="entry name" value="ZN2_CY6_FUNGAL_2"/>
    <property type="match status" value="1"/>
</dbReference>
<evidence type="ECO:0000313" key="5">
    <source>
        <dbReference type="EMBL" id="RSL90560.1"/>
    </source>
</evidence>
<keyword evidence="2" id="KW-0539">Nucleus</keyword>
<feature type="domain" description="Zn(2)-C6 fungal-type" evidence="4">
    <location>
        <begin position="16"/>
        <end position="45"/>
    </location>
</feature>
<dbReference type="GO" id="GO:0005634">
    <property type="term" value="C:nucleus"/>
    <property type="evidence" value="ECO:0007669"/>
    <property type="project" value="UniProtKB-SubCell"/>
</dbReference>
<evidence type="ECO:0000256" key="1">
    <source>
        <dbReference type="ARBA" id="ARBA00004123"/>
    </source>
</evidence>
<dbReference type="Gene3D" id="4.10.240.10">
    <property type="entry name" value="Zn(2)-C6 fungal-type DNA-binding domain"/>
    <property type="match status" value="1"/>
</dbReference>
<name>A0A428SL64_9HYPO</name>
<dbReference type="InterPro" id="IPR050613">
    <property type="entry name" value="Sec_Metabolite_Reg"/>
</dbReference>
<keyword evidence="6" id="KW-1185">Reference proteome</keyword>
<dbReference type="Pfam" id="PF00172">
    <property type="entry name" value="Zn_clus"/>
    <property type="match status" value="1"/>
</dbReference>
<dbReference type="SUPFAM" id="SSF57701">
    <property type="entry name" value="Zn2/Cys6 DNA-binding domain"/>
    <property type="match status" value="1"/>
</dbReference>
<dbReference type="PANTHER" id="PTHR31001:SF76">
    <property type="entry name" value="ZN(2)-C6 FUNGAL-TYPE DOMAIN-CONTAINING PROTEIN"/>
    <property type="match status" value="1"/>
</dbReference>
<dbReference type="GO" id="GO:0008270">
    <property type="term" value="F:zinc ion binding"/>
    <property type="evidence" value="ECO:0007669"/>
    <property type="project" value="InterPro"/>
</dbReference>
<dbReference type="PANTHER" id="PTHR31001">
    <property type="entry name" value="UNCHARACTERIZED TRANSCRIPTIONAL REGULATORY PROTEIN"/>
    <property type="match status" value="1"/>
</dbReference>
<evidence type="ECO:0000313" key="6">
    <source>
        <dbReference type="Proteomes" id="UP000288429"/>
    </source>
</evidence>